<dbReference type="InterPro" id="IPR041233">
    <property type="entry name" value="Melibiase_C"/>
</dbReference>
<dbReference type="PROSITE" id="PS00512">
    <property type="entry name" value="ALPHA_GALACTOSIDASE"/>
    <property type="match status" value="1"/>
</dbReference>
<proteinExistence type="inferred from homology"/>
<dbReference type="InterPro" id="IPR002241">
    <property type="entry name" value="Glyco_hydro_27"/>
</dbReference>
<evidence type="ECO:0000259" key="9">
    <source>
        <dbReference type="Pfam" id="PF17801"/>
    </source>
</evidence>
<dbReference type="GO" id="GO:0016139">
    <property type="term" value="P:glycoside catabolic process"/>
    <property type="evidence" value="ECO:0007669"/>
    <property type="project" value="TreeGrafter"/>
</dbReference>
<dbReference type="InterPro" id="IPR013785">
    <property type="entry name" value="Aldolase_TIM"/>
</dbReference>
<dbReference type="InterPro" id="IPR013780">
    <property type="entry name" value="Glyco_hydro_b"/>
</dbReference>
<sequence>MFSKLGSQTTQDQTHEGYGAGTAIPSQRRDLVAYPSTSPTVHHSSECRANGRPSGATSTLLGSVTGGTASCVVGKGSALDNGLARTPPMGWMAWATFLCETNCDVRPDRCISENLFRQMADRLVEDGFLEVGYNRIHIDDCWMEKRRNMDGELEADSKRFPHGIKGLAKYMHDRNLELGIYADFGTATCMGYPGSSDRLEQDAKTFASWDADYLKMDGCHSWEDKMKDGYALMERSLNATGRPIIFSCSYPYYLIDKGLKVDWTAVAQSCNLWRFYTDVEGSWQSISSIIRFVDDHQDMLGSTQKPGAWNDMDMIVAGLGSLTPEQAKVQMTLWSMWSSPLIMSNDLRTLTAEYRKILQNRDVIAIDQDPLGVMGKLVRKDGSVGIYVKPVTPVINGLTSFALAVVNMDQSNSEEVRFTYESLGLVNIDGYKLRNLWSGEDLGMVFPTQELHVVLPPTSASMFKLTLLF</sequence>
<evidence type="ECO:0000256" key="4">
    <source>
        <dbReference type="ARBA" id="ARBA00022729"/>
    </source>
</evidence>
<keyword evidence="7" id="KW-1015">Disulfide bond</keyword>
<feature type="compositionally biased region" description="Polar residues" evidence="8">
    <location>
        <begin position="1"/>
        <end position="12"/>
    </location>
</feature>
<evidence type="ECO:0000256" key="8">
    <source>
        <dbReference type="SAM" id="MobiDB-lite"/>
    </source>
</evidence>
<evidence type="ECO:0000256" key="6">
    <source>
        <dbReference type="ARBA" id="ARBA00023295"/>
    </source>
</evidence>
<evidence type="ECO:0000256" key="3">
    <source>
        <dbReference type="ARBA" id="ARBA00012755"/>
    </source>
</evidence>
<dbReference type="EMBL" id="WIXE01019022">
    <property type="protein sequence ID" value="KAK5970414.1"/>
    <property type="molecule type" value="Genomic_DNA"/>
</dbReference>
<dbReference type="SUPFAM" id="SSF51011">
    <property type="entry name" value="Glycosyl hydrolase domain"/>
    <property type="match status" value="1"/>
</dbReference>
<keyword evidence="5 7" id="KW-0378">Hydrolase</keyword>
<dbReference type="SUPFAM" id="SSF51445">
    <property type="entry name" value="(Trans)glycosidases"/>
    <property type="match status" value="1"/>
</dbReference>
<protein>
    <recommendedName>
        <fullName evidence="3 7">Alpha-galactosidase</fullName>
        <ecNumber evidence="7">3.2.1.-</ecNumber>
    </recommendedName>
</protein>
<keyword evidence="6 7" id="KW-0326">Glycosidase</keyword>
<name>A0AAN8IZE6_TRICO</name>
<comment type="subunit">
    <text evidence="7">Homodimer.</text>
</comment>
<dbReference type="Pfam" id="PF16499">
    <property type="entry name" value="Melibiase_2"/>
    <property type="match status" value="1"/>
</dbReference>
<dbReference type="FunFam" id="3.20.20.70:FF:000197">
    <property type="entry name" value="Alpha-galactosidase"/>
    <property type="match status" value="1"/>
</dbReference>
<dbReference type="Gene3D" id="3.20.20.70">
    <property type="entry name" value="Aldolase class I"/>
    <property type="match status" value="1"/>
</dbReference>
<dbReference type="PRINTS" id="PR00740">
    <property type="entry name" value="GLHYDRLASE27"/>
</dbReference>
<feature type="region of interest" description="Disordered" evidence="8">
    <location>
        <begin position="1"/>
        <end position="22"/>
    </location>
</feature>
<dbReference type="GO" id="GO:0005737">
    <property type="term" value="C:cytoplasm"/>
    <property type="evidence" value="ECO:0007669"/>
    <property type="project" value="TreeGrafter"/>
</dbReference>
<evidence type="ECO:0000256" key="5">
    <source>
        <dbReference type="ARBA" id="ARBA00022801"/>
    </source>
</evidence>
<accession>A0AAN8IZE6</accession>
<dbReference type="InterPro" id="IPR000111">
    <property type="entry name" value="Glyco_hydro_27/36_CS"/>
</dbReference>
<dbReference type="Pfam" id="PF17801">
    <property type="entry name" value="Melibiase_C"/>
    <property type="match status" value="1"/>
</dbReference>
<feature type="domain" description="Alpha galactosidase C-terminal" evidence="9">
    <location>
        <begin position="386"/>
        <end position="465"/>
    </location>
</feature>
<dbReference type="CDD" id="cd14792">
    <property type="entry name" value="GH27"/>
    <property type="match status" value="1"/>
</dbReference>
<dbReference type="PANTHER" id="PTHR11452:SF83">
    <property type="entry name" value="ALPHA-GALACTOSIDASE"/>
    <property type="match status" value="1"/>
</dbReference>
<evidence type="ECO:0000256" key="1">
    <source>
        <dbReference type="ARBA" id="ARBA00001255"/>
    </source>
</evidence>
<comment type="similarity">
    <text evidence="2 7">Belongs to the glycosyl hydrolase 27 family.</text>
</comment>
<dbReference type="AlphaFoldDB" id="A0AAN8IZE6"/>
<feature type="region of interest" description="Disordered" evidence="8">
    <location>
        <begin position="36"/>
        <end position="60"/>
    </location>
</feature>
<dbReference type="PANTHER" id="PTHR11452">
    <property type="entry name" value="ALPHA-GALACTOSIDASE/ALPHA-N-ACETYLGALACTOSAMINIDASE"/>
    <property type="match status" value="1"/>
</dbReference>
<dbReference type="Gene3D" id="2.60.40.1180">
    <property type="entry name" value="Golgi alpha-mannosidase II"/>
    <property type="match status" value="1"/>
</dbReference>
<keyword evidence="11" id="KW-1185">Reference proteome</keyword>
<keyword evidence="4" id="KW-0732">Signal</keyword>
<dbReference type="InterPro" id="IPR017853">
    <property type="entry name" value="GH"/>
</dbReference>
<evidence type="ECO:0000256" key="7">
    <source>
        <dbReference type="RuleBase" id="RU361168"/>
    </source>
</evidence>
<dbReference type="Proteomes" id="UP001331761">
    <property type="component" value="Unassembled WGS sequence"/>
</dbReference>
<dbReference type="GO" id="GO:0009311">
    <property type="term" value="P:oligosaccharide metabolic process"/>
    <property type="evidence" value="ECO:0007669"/>
    <property type="project" value="TreeGrafter"/>
</dbReference>
<organism evidence="10 11">
    <name type="scientific">Trichostrongylus colubriformis</name>
    <name type="common">Black scour worm</name>
    <dbReference type="NCBI Taxonomy" id="6319"/>
    <lineage>
        <taxon>Eukaryota</taxon>
        <taxon>Metazoa</taxon>
        <taxon>Ecdysozoa</taxon>
        <taxon>Nematoda</taxon>
        <taxon>Chromadorea</taxon>
        <taxon>Rhabditida</taxon>
        <taxon>Rhabditina</taxon>
        <taxon>Rhabditomorpha</taxon>
        <taxon>Strongyloidea</taxon>
        <taxon>Trichostrongylidae</taxon>
        <taxon>Trichostrongylus</taxon>
    </lineage>
</organism>
<gene>
    <name evidence="10" type="ORF">GCK32_003327</name>
</gene>
<comment type="caution">
    <text evidence="10">The sequence shown here is derived from an EMBL/GenBank/DDBJ whole genome shotgun (WGS) entry which is preliminary data.</text>
</comment>
<reference evidence="10 11" key="1">
    <citation type="submission" date="2019-10" db="EMBL/GenBank/DDBJ databases">
        <title>Assembly and Annotation for the nematode Trichostrongylus colubriformis.</title>
        <authorList>
            <person name="Martin J."/>
        </authorList>
    </citation>
    <scope>NUCLEOTIDE SEQUENCE [LARGE SCALE GENOMIC DNA]</scope>
    <source>
        <strain evidence="10">G859</strain>
        <tissue evidence="10">Whole worm</tissue>
    </source>
</reference>
<evidence type="ECO:0000313" key="11">
    <source>
        <dbReference type="Proteomes" id="UP001331761"/>
    </source>
</evidence>
<dbReference type="GO" id="GO:0004557">
    <property type="term" value="F:alpha-galactosidase activity"/>
    <property type="evidence" value="ECO:0007669"/>
    <property type="project" value="UniProtKB-EC"/>
</dbReference>
<comment type="catalytic activity">
    <reaction evidence="1">
        <text>Hydrolysis of terminal, non-reducing alpha-D-galactose residues in alpha-D-galactosides, including galactose oligosaccharides, galactomannans and galactolipids.</text>
        <dbReference type="EC" id="3.2.1.22"/>
    </reaction>
</comment>
<dbReference type="EC" id="3.2.1.-" evidence="7"/>
<evidence type="ECO:0000313" key="10">
    <source>
        <dbReference type="EMBL" id="KAK5970414.1"/>
    </source>
</evidence>
<evidence type="ECO:0000256" key="2">
    <source>
        <dbReference type="ARBA" id="ARBA00009743"/>
    </source>
</evidence>